<evidence type="ECO:0000313" key="1">
    <source>
        <dbReference type="EMBL" id="OFJ49038.1"/>
    </source>
</evidence>
<proteinExistence type="predicted"/>
<gene>
    <name evidence="1" type="ORF">BA896_009195</name>
</gene>
<accession>A0A1E8PRW2</accession>
<protein>
    <submittedName>
        <fullName evidence="1">Uncharacterized protein</fullName>
    </submittedName>
</protein>
<organism evidence="1 2">
    <name type="scientific">Janthinobacterium lividum</name>
    <dbReference type="NCBI Taxonomy" id="29581"/>
    <lineage>
        <taxon>Bacteria</taxon>
        <taxon>Pseudomonadati</taxon>
        <taxon>Pseudomonadota</taxon>
        <taxon>Betaproteobacteria</taxon>
        <taxon>Burkholderiales</taxon>
        <taxon>Oxalobacteraceae</taxon>
        <taxon>Janthinobacterium</taxon>
    </lineage>
</organism>
<name>A0A1E8PRW2_9BURK</name>
<evidence type="ECO:0000313" key="2">
    <source>
        <dbReference type="Proteomes" id="UP000092634"/>
    </source>
</evidence>
<comment type="caution">
    <text evidence="1">The sequence shown here is derived from an EMBL/GenBank/DDBJ whole genome shotgun (WGS) entry which is preliminary data.</text>
</comment>
<dbReference type="EMBL" id="MAQB02000001">
    <property type="protein sequence ID" value="OFJ49038.1"/>
    <property type="molecule type" value="Genomic_DNA"/>
</dbReference>
<sequence>MRIALLIVVGLQAHALPELTISRRSARRRRRGMCVWPHKINAAFGHRIRRGRAAALRRGAVEKMHEVAFWGVMHEQHSVAQTQAGKA</sequence>
<dbReference type="Proteomes" id="UP000092634">
    <property type="component" value="Unassembled WGS sequence"/>
</dbReference>
<dbReference type="AlphaFoldDB" id="A0A1E8PRW2"/>
<reference evidence="1 2" key="1">
    <citation type="submission" date="2016-10" db="EMBL/GenBank/DDBJ databases">
        <title>Updated version of Genome Assembly of Janthinobacterium lividum ERGS5:01.</title>
        <authorList>
            <person name="Kumar R."/>
            <person name="Acharya V."/>
            <person name="Singh D."/>
        </authorList>
    </citation>
    <scope>NUCLEOTIDE SEQUENCE [LARGE SCALE GENOMIC DNA]</scope>
    <source>
        <strain evidence="1 2">ERGS5:01</strain>
    </source>
</reference>